<keyword evidence="2" id="KW-1185">Reference proteome</keyword>
<dbReference type="InParanoid" id="A0A0G4FHC4"/>
<sequence length="69" mass="8326">MTCFIEEPEPTPEDERKAFLRELEERDRRSDNFFTRGLRNLERQAGLFMQANPEFARQAFLLDAMQREM</sequence>
<evidence type="ECO:0000313" key="1">
    <source>
        <dbReference type="EMBL" id="CEM12909.1"/>
    </source>
</evidence>
<dbReference type="AlphaFoldDB" id="A0A0G4FHC4"/>
<evidence type="ECO:0000313" key="2">
    <source>
        <dbReference type="Proteomes" id="UP000041254"/>
    </source>
</evidence>
<protein>
    <submittedName>
        <fullName evidence="1">Uncharacterized protein</fullName>
    </submittedName>
</protein>
<proteinExistence type="predicted"/>
<gene>
    <name evidence="1" type="ORF">Vbra_5829</name>
</gene>
<dbReference type="EMBL" id="CDMY01000439">
    <property type="protein sequence ID" value="CEM12909.1"/>
    <property type="molecule type" value="Genomic_DNA"/>
</dbReference>
<dbReference type="VEuPathDB" id="CryptoDB:Vbra_5829"/>
<organism evidence="1 2">
    <name type="scientific">Vitrella brassicaformis (strain CCMP3155)</name>
    <dbReference type="NCBI Taxonomy" id="1169540"/>
    <lineage>
        <taxon>Eukaryota</taxon>
        <taxon>Sar</taxon>
        <taxon>Alveolata</taxon>
        <taxon>Colpodellida</taxon>
        <taxon>Vitrellaceae</taxon>
        <taxon>Vitrella</taxon>
    </lineage>
</organism>
<reference evidence="1 2" key="1">
    <citation type="submission" date="2014-11" db="EMBL/GenBank/DDBJ databases">
        <authorList>
            <person name="Zhu J."/>
            <person name="Qi W."/>
            <person name="Song R."/>
        </authorList>
    </citation>
    <scope>NUCLEOTIDE SEQUENCE [LARGE SCALE GENOMIC DNA]</scope>
</reference>
<accession>A0A0G4FHC4</accession>
<name>A0A0G4FHC4_VITBC</name>
<dbReference type="Proteomes" id="UP000041254">
    <property type="component" value="Unassembled WGS sequence"/>
</dbReference>